<dbReference type="EMBL" id="CAKXAJ010018280">
    <property type="protein sequence ID" value="CAH2217564.1"/>
    <property type="molecule type" value="Genomic_DNA"/>
</dbReference>
<reference evidence="1" key="1">
    <citation type="submission" date="2022-03" db="EMBL/GenBank/DDBJ databases">
        <authorList>
            <person name="Lindestad O."/>
        </authorList>
    </citation>
    <scope>NUCLEOTIDE SEQUENCE</scope>
</reference>
<dbReference type="Proteomes" id="UP000838756">
    <property type="component" value="Unassembled WGS sequence"/>
</dbReference>
<gene>
    <name evidence="1" type="primary">jg7933</name>
    <name evidence="1" type="ORF">PAEG_LOCUS5451</name>
</gene>
<organism evidence="1 2">
    <name type="scientific">Pararge aegeria aegeria</name>
    <dbReference type="NCBI Taxonomy" id="348720"/>
    <lineage>
        <taxon>Eukaryota</taxon>
        <taxon>Metazoa</taxon>
        <taxon>Ecdysozoa</taxon>
        <taxon>Arthropoda</taxon>
        <taxon>Hexapoda</taxon>
        <taxon>Insecta</taxon>
        <taxon>Pterygota</taxon>
        <taxon>Neoptera</taxon>
        <taxon>Endopterygota</taxon>
        <taxon>Lepidoptera</taxon>
        <taxon>Glossata</taxon>
        <taxon>Ditrysia</taxon>
        <taxon>Papilionoidea</taxon>
        <taxon>Nymphalidae</taxon>
        <taxon>Satyrinae</taxon>
        <taxon>Satyrini</taxon>
        <taxon>Parargina</taxon>
        <taxon>Pararge</taxon>
    </lineage>
</organism>
<proteinExistence type="predicted"/>
<sequence>SLHIAHSHSPRMLRRLIAPGQPPCSYASFTYPSGTCSGSGAATDSQEEAHYRTLVSPNNEKGLNRGPPRWPTVDLWTLDTFENIMENSKEQKLLNIVFPAAATGQRTEAGGSAVGGSRQFLSADNFFVYISHPALEVASRNATHGDGRVAGSALGTARQPAQLRKLSPDAIALIAAPLHRTELYTAGLRGQNSVAGEGCLVHICIARLHRALRASFSAAGGEEACTH</sequence>
<name>A0A8S4QQ45_9NEOP</name>
<keyword evidence="2" id="KW-1185">Reference proteome</keyword>
<evidence type="ECO:0000313" key="1">
    <source>
        <dbReference type="EMBL" id="CAH2217564.1"/>
    </source>
</evidence>
<evidence type="ECO:0000313" key="2">
    <source>
        <dbReference type="Proteomes" id="UP000838756"/>
    </source>
</evidence>
<protein>
    <submittedName>
        <fullName evidence="1">Jg7933 protein</fullName>
    </submittedName>
</protein>
<comment type="caution">
    <text evidence="1">The sequence shown here is derived from an EMBL/GenBank/DDBJ whole genome shotgun (WGS) entry which is preliminary data.</text>
</comment>
<accession>A0A8S4QQ45</accession>
<feature type="non-terminal residue" evidence="1">
    <location>
        <position position="1"/>
    </location>
</feature>
<dbReference type="AlphaFoldDB" id="A0A8S4QQ45"/>